<proteinExistence type="predicted"/>
<accession>A0ABY2HEP9</accession>
<comment type="caution">
    <text evidence="2">The sequence shown here is derived from an EMBL/GenBank/DDBJ whole genome shotgun (WGS) entry which is preliminary data.</text>
</comment>
<dbReference type="Proteomes" id="UP001642720">
    <property type="component" value="Unassembled WGS sequence"/>
</dbReference>
<dbReference type="GeneID" id="300573409"/>
<sequence>MFYAISYSKWTVYTSNSHPGVLRIGTSAAASRMGSSDLDASWSLPTEAVCILMIAIQFTSTESRYAILLLSWSTPSQAWSSYKIVGVVTQGTATRIWHERTIRANRHHRAAAEGPSRTSPNILEARKTEKTTTAKETNATLMQTKAASLSPYHQSADIGEMIKASVAPARRSPPSLHNVLPSRPSRQNESTRLRLDGATCLDQQQPQQVLTRAPPKGRAASSVLPTS</sequence>
<evidence type="ECO:0000313" key="3">
    <source>
        <dbReference type="Proteomes" id="UP001642720"/>
    </source>
</evidence>
<feature type="region of interest" description="Disordered" evidence="1">
    <location>
        <begin position="168"/>
        <end position="227"/>
    </location>
</feature>
<protein>
    <submittedName>
        <fullName evidence="2">Uncharacterized protein</fullName>
    </submittedName>
</protein>
<evidence type="ECO:0000256" key="1">
    <source>
        <dbReference type="SAM" id="MobiDB-lite"/>
    </source>
</evidence>
<gene>
    <name evidence="2" type="ORF">CCMA1212_001537</name>
</gene>
<keyword evidence="3" id="KW-1185">Reference proteome</keyword>
<organism evidence="2 3">
    <name type="scientific">Trichoderma ghanense</name>
    <dbReference type="NCBI Taxonomy" id="65468"/>
    <lineage>
        <taxon>Eukaryota</taxon>
        <taxon>Fungi</taxon>
        <taxon>Dikarya</taxon>
        <taxon>Ascomycota</taxon>
        <taxon>Pezizomycotina</taxon>
        <taxon>Sordariomycetes</taxon>
        <taxon>Hypocreomycetidae</taxon>
        <taxon>Hypocreales</taxon>
        <taxon>Hypocreaceae</taxon>
        <taxon>Trichoderma</taxon>
    </lineage>
</organism>
<name>A0ABY2HEP9_9HYPO</name>
<dbReference type="EMBL" id="PPTA01000002">
    <property type="protein sequence ID" value="TFB05800.1"/>
    <property type="molecule type" value="Genomic_DNA"/>
</dbReference>
<evidence type="ECO:0000313" key="2">
    <source>
        <dbReference type="EMBL" id="TFB05800.1"/>
    </source>
</evidence>
<feature type="compositionally biased region" description="Polar residues" evidence="1">
    <location>
        <begin position="201"/>
        <end position="210"/>
    </location>
</feature>
<reference evidence="2 3" key="1">
    <citation type="submission" date="2018-01" db="EMBL/GenBank/DDBJ databases">
        <title>Genome characterization of the sugarcane-associated fungus Trichoderma ghanense CCMA-1212 and their application in lignocelulose bioconversion.</title>
        <authorList>
            <person name="Steindorff A.S."/>
            <person name="Mendes T.D."/>
            <person name="Vilela E.S.D."/>
            <person name="Rodrigues D.S."/>
            <person name="Formighieri E.F."/>
            <person name="Melo I.S."/>
            <person name="Favaro L.C.L."/>
        </authorList>
    </citation>
    <scope>NUCLEOTIDE SEQUENCE [LARGE SCALE GENOMIC DNA]</scope>
    <source>
        <strain evidence="2 3">CCMA-1212</strain>
    </source>
</reference>
<dbReference type="RefSeq" id="XP_073562001.1">
    <property type="nucleotide sequence ID" value="XM_073698959.1"/>
</dbReference>